<accession>A0ABP2E1C9</accession>
<comment type="caution">
    <text evidence="1">The sequence shown here is derived from an EMBL/GenBank/DDBJ whole genome shotgun (WGS) entry which is preliminary data.</text>
</comment>
<dbReference type="GeneID" id="89595128"/>
<keyword evidence="2" id="KW-1185">Reference proteome</keyword>
<reference evidence="1" key="1">
    <citation type="submission" date="2008-12" db="EMBL/GenBank/DDBJ databases">
        <title>Annotation of the Yersinia bercovieri ATCC 43970 genome.</title>
        <authorList>
            <person name="Read T.D."/>
            <person name="Akmal A."/>
            <person name="Bishop-Lilly K."/>
            <person name="Chen P.E."/>
            <person name="Cook C."/>
            <person name="Kiley M.P."/>
            <person name="Lentz S."/>
            <person name="Mateczun A."/>
            <person name="Nagarajan N."/>
            <person name="Nolan N."/>
            <person name="Osborne B.I."/>
            <person name="Pop M."/>
            <person name="Sozhamannan S."/>
            <person name="Stewart A.C."/>
            <person name="Sulakvelidze A."/>
            <person name="Thomason B."/>
            <person name="Willner K."/>
            <person name="Zwick M.E."/>
        </authorList>
    </citation>
    <scope>NUCLEOTIDE SEQUENCE [LARGE SCALE GENOMIC DNA]</scope>
    <source>
        <strain evidence="1">ATCC 43970</strain>
    </source>
</reference>
<dbReference type="EMBL" id="AALC02000029">
    <property type="protein sequence ID" value="EEQ06346.1"/>
    <property type="molecule type" value="Genomic_DNA"/>
</dbReference>
<sequence>MLINKKKNHDARLRRFVATDHLGRVAISLGRAGHDMPNEHKNKSIIYHIVRRLSAGD</sequence>
<evidence type="ECO:0000313" key="2">
    <source>
        <dbReference type="Proteomes" id="UP000010319"/>
    </source>
</evidence>
<organism evidence="1 2">
    <name type="scientific">Yersinia bercovieri ATCC 43970</name>
    <dbReference type="NCBI Taxonomy" id="349968"/>
    <lineage>
        <taxon>Bacteria</taxon>
        <taxon>Pseudomonadati</taxon>
        <taxon>Pseudomonadota</taxon>
        <taxon>Gammaproteobacteria</taxon>
        <taxon>Enterobacterales</taxon>
        <taxon>Yersiniaceae</taxon>
        <taxon>Yersinia</taxon>
    </lineage>
</organism>
<protein>
    <submittedName>
        <fullName evidence="1">Uncharacterized protein</fullName>
    </submittedName>
</protein>
<gene>
    <name evidence="1" type="ORF">yberc0001_6010</name>
</gene>
<dbReference type="Proteomes" id="UP000010319">
    <property type="component" value="Unassembled WGS sequence"/>
</dbReference>
<evidence type="ECO:0000313" key="1">
    <source>
        <dbReference type="EMBL" id="EEQ06346.1"/>
    </source>
</evidence>
<dbReference type="RefSeq" id="WP_005275679.1">
    <property type="nucleotide sequence ID" value="NZ_AALC02000029.1"/>
</dbReference>
<proteinExistence type="predicted"/>
<name>A0ABP2E1C9_YERBE</name>